<protein>
    <recommendedName>
        <fullName evidence="3">Carbohydrate kinase PfkB domain-containing protein</fullName>
    </recommendedName>
</protein>
<feature type="domain" description="Carbohydrate kinase PfkB" evidence="3">
    <location>
        <begin position="4"/>
        <end position="298"/>
    </location>
</feature>
<keyword evidence="2" id="KW-0418">Kinase</keyword>
<keyword evidence="5" id="KW-1185">Reference proteome</keyword>
<sequence>MSIKLITVGDANVDFIVSVNSLPEKGGETRVPTFEMHAGGSAANTCVAAQRLGLKSGFIGRVGSEFFGRFLKREFRKEGVDISQLQTDGKVNSGFMFIMTTPDGERTMLCSRGANTRLALREIDTDYVKDTNNLHISGYSFLEPPQRDAVRQVVKVAENEDCQISLDPGILALKESLEEIESIMPSVDLLFLNKRELRILSDIEDIEVAGRQFLEMGPSTVVLKLGGEGCLALAKGRKSFAKAFPINIVDTTGAGDAFDATFIVGLERGWDLNKITKFANATGAISATKIGARSALPTFSEVEKFLSGEAGVEN</sequence>
<dbReference type="Proteomes" id="UP000070076">
    <property type="component" value="Unassembled WGS sequence"/>
</dbReference>
<dbReference type="InterPro" id="IPR011611">
    <property type="entry name" value="PfkB_dom"/>
</dbReference>
<dbReference type="AlphaFoldDB" id="A0A133VAW6"/>
<comment type="caution">
    <text evidence="4">The sequence shown here is derived from an EMBL/GenBank/DDBJ whole genome shotgun (WGS) entry which is preliminary data.</text>
</comment>
<dbReference type="PRINTS" id="PR00990">
    <property type="entry name" value="RIBOKINASE"/>
</dbReference>
<dbReference type="Gene3D" id="3.40.1190.20">
    <property type="match status" value="1"/>
</dbReference>
<dbReference type="InterPro" id="IPR029056">
    <property type="entry name" value="Ribokinase-like"/>
</dbReference>
<dbReference type="CDD" id="cd01166">
    <property type="entry name" value="KdgK"/>
    <property type="match status" value="1"/>
</dbReference>
<dbReference type="GO" id="GO:0006796">
    <property type="term" value="P:phosphate-containing compound metabolic process"/>
    <property type="evidence" value="ECO:0007669"/>
    <property type="project" value="UniProtKB-ARBA"/>
</dbReference>
<evidence type="ECO:0000313" key="5">
    <source>
        <dbReference type="Proteomes" id="UP000070076"/>
    </source>
</evidence>
<evidence type="ECO:0000256" key="2">
    <source>
        <dbReference type="ARBA" id="ARBA00022777"/>
    </source>
</evidence>
<evidence type="ECO:0000259" key="3">
    <source>
        <dbReference type="Pfam" id="PF00294"/>
    </source>
</evidence>
<gene>
    <name evidence="4" type="ORF">AKJ48_03790</name>
</gene>
<dbReference type="InterPro" id="IPR002139">
    <property type="entry name" value="Ribo/fructo_kinase"/>
</dbReference>
<dbReference type="EMBL" id="LHYB01000065">
    <property type="protein sequence ID" value="KXB03554.1"/>
    <property type="molecule type" value="Genomic_DNA"/>
</dbReference>
<dbReference type="GO" id="GO:0016301">
    <property type="term" value="F:kinase activity"/>
    <property type="evidence" value="ECO:0007669"/>
    <property type="project" value="UniProtKB-KW"/>
</dbReference>
<evidence type="ECO:0000256" key="1">
    <source>
        <dbReference type="ARBA" id="ARBA00022679"/>
    </source>
</evidence>
<proteinExistence type="predicted"/>
<evidence type="ECO:0000313" key="4">
    <source>
        <dbReference type="EMBL" id="KXB03554.1"/>
    </source>
</evidence>
<name>A0A133VAW6_9EURY</name>
<dbReference type="PANTHER" id="PTHR10584">
    <property type="entry name" value="SUGAR KINASE"/>
    <property type="match status" value="1"/>
</dbReference>
<keyword evidence="1" id="KW-0808">Transferase</keyword>
<accession>A0A133VAW6</accession>
<reference evidence="4 5" key="1">
    <citation type="journal article" date="2016" name="Sci. Rep.">
        <title>Metabolic traits of an uncultured archaeal lineage -MSBL1- from brine pools of the Red Sea.</title>
        <authorList>
            <person name="Mwirichia R."/>
            <person name="Alam I."/>
            <person name="Rashid M."/>
            <person name="Vinu M."/>
            <person name="Ba-Alawi W."/>
            <person name="Anthony Kamau A."/>
            <person name="Kamanda Ngugi D."/>
            <person name="Goker M."/>
            <person name="Klenk H.P."/>
            <person name="Bajic V."/>
            <person name="Stingl U."/>
        </authorList>
    </citation>
    <scope>NUCLEOTIDE SEQUENCE [LARGE SCALE GENOMIC DNA]</scope>
    <source>
        <strain evidence="4">SCGC-AAA261O19</strain>
    </source>
</reference>
<dbReference type="Pfam" id="PF00294">
    <property type="entry name" value="PfkB"/>
    <property type="match status" value="1"/>
</dbReference>
<dbReference type="SUPFAM" id="SSF53613">
    <property type="entry name" value="Ribokinase-like"/>
    <property type="match status" value="1"/>
</dbReference>
<organism evidence="4 5">
    <name type="scientific">candidate division MSBL1 archaeon SCGC-AAA261O19</name>
    <dbReference type="NCBI Taxonomy" id="1698277"/>
    <lineage>
        <taxon>Archaea</taxon>
        <taxon>Methanobacteriati</taxon>
        <taxon>Methanobacteriota</taxon>
        <taxon>candidate division MSBL1</taxon>
    </lineage>
</organism>
<dbReference type="PANTHER" id="PTHR10584:SF167">
    <property type="entry name" value="PFKB DOMAIN PROTEIN"/>
    <property type="match status" value="1"/>
</dbReference>